<comment type="cofactor">
    <cofactor evidence="1">
        <name>Mg(2+)</name>
        <dbReference type="ChEBI" id="CHEBI:18420"/>
    </cofactor>
</comment>
<dbReference type="GO" id="GO:0001510">
    <property type="term" value="P:RNA methylation"/>
    <property type="evidence" value="ECO:0007669"/>
    <property type="project" value="InterPro"/>
</dbReference>
<evidence type="ECO:0000256" key="5">
    <source>
        <dbReference type="ARBA" id="ARBA00022679"/>
    </source>
</evidence>
<keyword evidence="5" id="KW-0808">Transferase</keyword>
<dbReference type="GO" id="GO:0005737">
    <property type="term" value="C:cytoplasm"/>
    <property type="evidence" value="ECO:0000318"/>
    <property type="project" value="GO_Central"/>
</dbReference>
<protein>
    <recommendedName>
        <fullName evidence="3">Small RNA 2'-O-methyltransferase</fullName>
        <ecNumber evidence="11">2.1.1.386</ecNumber>
    </recommendedName>
</protein>
<dbReference type="GO" id="GO:0008173">
    <property type="term" value="F:RNA methyltransferase activity"/>
    <property type="evidence" value="ECO:0000318"/>
    <property type="project" value="GO_Central"/>
</dbReference>
<dbReference type="GO" id="GO:0090486">
    <property type="term" value="F:small RNA 2'-O-methyltransferase activity"/>
    <property type="evidence" value="ECO:0007669"/>
    <property type="project" value="UniProtKB-EC"/>
</dbReference>
<keyword evidence="9" id="KW-0694">RNA-binding</keyword>
<keyword evidence="6" id="KW-0949">S-adenosyl-L-methionine</keyword>
<dbReference type="PANTHER" id="PTHR21404:SF3">
    <property type="entry name" value="SMALL RNA 2'-O-METHYLTRANSFERASE"/>
    <property type="match status" value="1"/>
</dbReference>
<dbReference type="FunFam" id="3.40.50.150:FF:000745">
    <property type="entry name" value="Protein CBG16658"/>
    <property type="match status" value="1"/>
</dbReference>
<reference evidence="14" key="1">
    <citation type="journal article" date="2008" name="Nat. Genet.">
        <title>The Pristionchus pacificus genome provides a unique perspective on nematode lifestyle and parasitism.</title>
        <authorList>
            <person name="Dieterich C."/>
            <person name="Clifton S.W."/>
            <person name="Schuster L.N."/>
            <person name="Chinwalla A."/>
            <person name="Delehaunty K."/>
            <person name="Dinkelacker I."/>
            <person name="Fulton L."/>
            <person name="Fulton R."/>
            <person name="Godfrey J."/>
            <person name="Minx P."/>
            <person name="Mitreva M."/>
            <person name="Roeseler W."/>
            <person name="Tian H."/>
            <person name="Witte H."/>
            <person name="Yang S.P."/>
            <person name="Wilson R.K."/>
            <person name="Sommer R.J."/>
        </authorList>
    </citation>
    <scope>NUCLEOTIDE SEQUENCE [LARGE SCALE GENOMIC DNA]</scope>
    <source>
        <strain evidence="14">PS312</strain>
    </source>
</reference>
<evidence type="ECO:0000256" key="1">
    <source>
        <dbReference type="ARBA" id="ARBA00001946"/>
    </source>
</evidence>
<comment type="catalytic activity">
    <reaction evidence="12">
        <text>small RNA 3'-end nucleotide + S-adenosyl-L-methionine = small RNA 3'-end 2'-O-methylnucleotide + S-adenosyl-L-homocysteine + H(+)</text>
        <dbReference type="Rhea" id="RHEA:37887"/>
        <dbReference type="Rhea" id="RHEA-COMP:10415"/>
        <dbReference type="Rhea" id="RHEA-COMP:10416"/>
        <dbReference type="ChEBI" id="CHEBI:15378"/>
        <dbReference type="ChEBI" id="CHEBI:57856"/>
        <dbReference type="ChEBI" id="CHEBI:59789"/>
        <dbReference type="ChEBI" id="CHEBI:74896"/>
        <dbReference type="ChEBI" id="CHEBI:74898"/>
        <dbReference type="EC" id="2.1.1.386"/>
    </reaction>
</comment>
<name>A0A8R1Y7Y9_PRIPA</name>
<dbReference type="InterPro" id="IPR029063">
    <property type="entry name" value="SAM-dependent_MTases_sf"/>
</dbReference>
<dbReference type="PANTHER" id="PTHR21404">
    <property type="entry name" value="HEN1"/>
    <property type="match status" value="1"/>
</dbReference>
<dbReference type="InterPro" id="IPR026610">
    <property type="entry name" value="Hen1"/>
</dbReference>
<dbReference type="EnsemblMetazoa" id="PPA02621.1">
    <property type="protein sequence ID" value="PPA02621.1"/>
    <property type="gene ID" value="WBGene00092175"/>
</dbReference>
<dbReference type="SUPFAM" id="SSF53335">
    <property type="entry name" value="S-adenosyl-L-methionine-dependent methyltransferases"/>
    <property type="match status" value="1"/>
</dbReference>
<reference evidence="13" key="2">
    <citation type="submission" date="2022-06" db="UniProtKB">
        <authorList>
            <consortium name="EnsemblMetazoa"/>
        </authorList>
    </citation>
    <scope>IDENTIFICATION</scope>
    <source>
        <strain evidence="13">PS312</strain>
    </source>
</reference>
<evidence type="ECO:0000256" key="7">
    <source>
        <dbReference type="ARBA" id="ARBA00022723"/>
    </source>
</evidence>
<dbReference type="GO" id="GO:0008171">
    <property type="term" value="F:O-methyltransferase activity"/>
    <property type="evidence" value="ECO:0000318"/>
    <property type="project" value="GO_Central"/>
</dbReference>
<keyword evidence="7" id="KW-0479">Metal-binding</keyword>
<evidence type="ECO:0000256" key="3">
    <source>
        <dbReference type="ARBA" id="ARBA00021330"/>
    </source>
</evidence>
<evidence type="ECO:0000313" key="14">
    <source>
        <dbReference type="Proteomes" id="UP000005239"/>
    </source>
</evidence>
<evidence type="ECO:0000256" key="9">
    <source>
        <dbReference type="ARBA" id="ARBA00022884"/>
    </source>
</evidence>
<evidence type="ECO:0000256" key="12">
    <source>
        <dbReference type="ARBA" id="ARBA00048418"/>
    </source>
</evidence>
<keyword evidence="14" id="KW-1185">Reference proteome</keyword>
<dbReference type="AlphaFoldDB" id="A0A8R1Y7Y9"/>
<keyword evidence="10" id="KW-0943">RNA-mediated gene silencing</keyword>
<organism evidence="13 14">
    <name type="scientific">Pristionchus pacificus</name>
    <name type="common">Parasitic nematode worm</name>
    <dbReference type="NCBI Taxonomy" id="54126"/>
    <lineage>
        <taxon>Eukaryota</taxon>
        <taxon>Metazoa</taxon>
        <taxon>Ecdysozoa</taxon>
        <taxon>Nematoda</taxon>
        <taxon>Chromadorea</taxon>
        <taxon>Rhabditida</taxon>
        <taxon>Rhabditina</taxon>
        <taxon>Diplogasteromorpha</taxon>
        <taxon>Diplogasteroidea</taxon>
        <taxon>Neodiplogasteridae</taxon>
        <taxon>Pristionchus</taxon>
    </lineage>
</organism>
<proteinExistence type="inferred from homology"/>
<dbReference type="GO" id="GO:0005634">
    <property type="term" value="C:nucleus"/>
    <property type="evidence" value="ECO:0000318"/>
    <property type="project" value="GO_Central"/>
</dbReference>
<evidence type="ECO:0000256" key="8">
    <source>
        <dbReference type="ARBA" id="ARBA00022842"/>
    </source>
</evidence>
<dbReference type="GO" id="GO:0034587">
    <property type="term" value="P:piRNA processing"/>
    <property type="evidence" value="ECO:0000318"/>
    <property type="project" value="GO_Central"/>
</dbReference>
<keyword evidence="8" id="KW-0460">Magnesium</keyword>
<gene>
    <name evidence="13" type="primary">WBGene00092175</name>
</gene>
<keyword evidence="4" id="KW-0489">Methyltransferase</keyword>
<evidence type="ECO:0000256" key="6">
    <source>
        <dbReference type="ARBA" id="ARBA00022691"/>
    </source>
</evidence>
<comment type="similarity">
    <text evidence="2">Belongs to the methyltransferase superfamily. HEN1 family.</text>
</comment>
<dbReference type="EC" id="2.1.1.386" evidence="11"/>
<sequence>MNKYSVWDTTLDLRDILRKYVEIENRQKASPVTLELPEPPEKPPRVDGERQRFFDPSLQQQRNIEAYEQIPRDKGAKLAILGCGELSFEKYAMKDLPSRGINHIVSVDIDEEPLSCGLKYMSRYLDHNEEYTLKRNYFPIHHEVFKGDIMTPTPVLSNVDIVISTEVIEHMPLEKATELLKCVLEKIKPQKFILSTPNFEYNVAFNKQTSFRHDDHHFEFTRAEFKEWLNDNVHPPYSYNIVYVGQLDGYQELEGATQFAEITRDDGVSGTVITENEGKYEKVADYIYRASYYRLFEAIVVGSFKEFLNHYPFDKQQLTSVGNLKFWRIPLSRILQYRARPTIEIEEEGAMLMITRLFSLVCYNSVDPETDRPAISISATTDKNEVIRTVSKTFG</sequence>
<dbReference type="Gene3D" id="3.40.50.150">
    <property type="entry name" value="Vaccinia Virus protein VP39"/>
    <property type="match status" value="1"/>
</dbReference>
<dbReference type="Proteomes" id="UP000005239">
    <property type="component" value="Unassembled WGS sequence"/>
</dbReference>
<evidence type="ECO:0000256" key="11">
    <source>
        <dbReference type="ARBA" id="ARBA00035025"/>
    </source>
</evidence>
<dbReference type="OrthoDB" id="2154311at2759"/>
<evidence type="ECO:0000256" key="2">
    <source>
        <dbReference type="ARBA" id="ARBA00009026"/>
    </source>
</evidence>
<dbReference type="GO" id="GO:0003723">
    <property type="term" value="F:RNA binding"/>
    <property type="evidence" value="ECO:0007669"/>
    <property type="project" value="UniProtKB-KW"/>
</dbReference>
<dbReference type="GO" id="GO:0030422">
    <property type="term" value="P:siRNA processing"/>
    <property type="evidence" value="ECO:0000318"/>
    <property type="project" value="GO_Central"/>
</dbReference>
<evidence type="ECO:0000256" key="4">
    <source>
        <dbReference type="ARBA" id="ARBA00022603"/>
    </source>
</evidence>
<evidence type="ECO:0000313" key="13">
    <source>
        <dbReference type="EnsemblMetazoa" id="PPA02621.1"/>
    </source>
</evidence>
<evidence type="ECO:0000256" key="10">
    <source>
        <dbReference type="ARBA" id="ARBA00023158"/>
    </source>
</evidence>
<accession>A0A8R1Y7Y9</accession>
<dbReference type="GO" id="GO:0046872">
    <property type="term" value="F:metal ion binding"/>
    <property type="evidence" value="ECO:0007669"/>
    <property type="project" value="UniProtKB-KW"/>
</dbReference>
<dbReference type="CDD" id="cd02440">
    <property type="entry name" value="AdoMet_MTases"/>
    <property type="match status" value="1"/>
</dbReference>